<comment type="similarity">
    <text evidence="1 7">Belongs to the MICOS complex subunit Mic60 family.</text>
</comment>
<evidence type="ECO:0000256" key="7">
    <source>
        <dbReference type="RuleBase" id="RU363000"/>
    </source>
</evidence>
<comment type="subunit">
    <text evidence="7">Component of the mitochondrial contact site and cristae organizing system (MICOS) complex.</text>
</comment>
<feature type="coiled-coil region" evidence="8">
    <location>
        <begin position="79"/>
        <end position="106"/>
    </location>
</feature>
<dbReference type="EMBL" id="KE124793">
    <property type="protein sequence ID" value="EPB79505.1"/>
    <property type="molecule type" value="Genomic_DNA"/>
</dbReference>
<dbReference type="GO" id="GO:0042407">
    <property type="term" value="P:cristae formation"/>
    <property type="evidence" value="ECO:0007669"/>
    <property type="project" value="TreeGrafter"/>
</dbReference>
<reference evidence="9 10" key="1">
    <citation type="submission" date="2013-05" db="EMBL/GenBank/DDBJ databases">
        <title>Draft genome of the parasitic nematode Anyclostoma ceylanicum.</title>
        <authorList>
            <person name="Mitreva M."/>
        </authorList>
    </citation>
    <scope>NUCLEOTIDE SEQUENCE [LARGE SCALE GENOMIC DNA]</scope>
</reference>
<protein>
    <recommendedName>
        <fullName evidence="7">MICOS complex subunit MIC60</fullName>
    </recommendedName>
    <alternativeName>
        <fullName evidence="7">Mitofilin</fullName>
    </alternativeName>
</protein>
<gene>
    <name evidence="9" type="ORF">ANCCEY_01442</name>
</gene>
<dbReference type="Pfam" id="PF09731">
    <property type="entry name" value="Mitofilin"/>
    <property type="match status" value="1"/>
</dbReference>
<accession>A0A0D6M5V0</accession>
<comment type="function">
    <text evidence="7">Component of the MICOS complex, a large protein complex of the mitochondrial inner membrane that plays crucial roles in the maintenance of crista junctions, inner membrane architecture, and formation of contact sites to the outer membrane.</text>
</comment>
<evidence type="ECO:0000256" key="2">
    <source>
        <dbReference type="ARBA" id="ARBA00022692"/>
    </source>
</evidence>
<evidence type="ECO:0000256" key="6">
    <source>
        <dbReference type="ARBA" id="ARBA00023136"/>
    </source>
</evidence>
<comment type="subcellular location">
    <subcellularLocation>
        <location evidence="7">Mitochondrion inner membrane</location>
        <topology evidence="7">Single-pass membrane protein</topology>
    </subcellularLocation>
</comment>
<evidence type="ECO:0000313" key="10">
    <source>
        <dbReference type="Proteomes" id="UP000054495"/>
    </source>
</evidence>
<dbReference type="GO" id="GO:0061617">
    <property type="term" value="C:MICOS complex"/>
    <property type="evidence" value="ECO:0007669"/>
    <property type="project" value="TreeGrafter"/>
</dbReference>
<keyword evidence="4" id="KW-1133">Transmembrane helix</keyword>
<evidence type="ECO:0000256" key="4">
    <source>
        <dbReference type="ARBA" id="ARBA00022989"/>
    </source>
</evidence>
<keyword evidence="6" id="KW-0472">Membrane</keyword>
<organism evidence="9 10">
    <name type="scientific">Ancylostoma ceylanicum</name>
    <dbReference type="NCBI Taxonomy" id="53326"/>
    <lineage>
        <taxon>Eukaryota</taxon>
        <taxon>Metazoa</taxon>
        <taxon>Ecdysozoa</taxon>
        <taxon>Nematoda</taxon>
        <taxon>Chromadorea</taxon>
        <taxon>Rhabditida</taxon>
        <taxon>Rhabditina</taxon>
        <taxon>Rhabditomorpha</taxon>
        <taxon>Strongyloidea</taxon>
        <taxon>Ancylostomatidae</taxon>
        <taxon>Ancylostomatinae</taxon>
        <taxon>Ancylostoma</taxon>
    </lineage>
</organism>
<evidence type="ECO:0000256" key="3">
    <source>
        <dbReference type="ARBA" id="ARBA00022792"/>
    </source>
</evidence>
<keyword evidence="2 7" id="KW-0812">Transmembrane</keyword>
<evidence type="ECO:0000256" key="8">
    <source>
        <dbReference type="SAM" id="Coils"/>
    </source>
</evidence>
<name>A0A0D6M5V0_9BILA</name>
<evidence type="ECO:0000313" key="9">
    <source>
        <dbReference type="EMBL" id="EPB79505.1"/>
    </source>
</evidence>
<dbReference type="PANTHER" id="PTHR15415">
    <property type="entry name" value="MITOFILIN"/>
    <property type="match status" value="1"/>
</dbReference>
<keyword evidence="10" id="KW-1185">Reference proteome</keyword>
<keyword evidence="3 7" id="KW-0999">Mitochondrion inner membrane</keyword>
<dbReference type="Proteomes" id="UP000054495">
    <property type="component" value="Unassembled WGS sequence"/>
</dbReference>
<dbReference type="InterPro" id="IPR019133">
    <property type="entry name" value="MIC60"/>
</dbReference>
<proteinExistence type="inferred from homology"/>
<evidence type="ECO:0000256" key="5">
    <source>
        <dbReference type="ARBA" id="ARBA00023128"/>
    </source>
</evidence>
<keyword evidence="5 7" id="KW-0496">Mitochondrion</keyword>
<keyword evidence="8" id="KW-0175">Coiled coil</keyword>
<dbReference type="AlphaFoldDB" id="A0A0D6M5V0"/>
<dbReference type="PANTHER" id="PTHR15415:SF7">
    <property type="entry name" value="MICOS COMPLEX SUBUNIT MIC60"/>
    <property type="match status" value="1"/>
</dbReference>
<evidence type="ECO:0000256" key="1">
    <source>
        <dbReference type="ARBA" id="ARBA00010877"/>
    </source>
</evidence>
<sequence>MKSILPNVDVNAKDKNLTEDELNALIAHAHLKVDHLRRQLSDQQVTSEVMTSLKLQLLYIALQVREEQHIANAIAEQREADERIAAERLRLELQRIQQQQDVAIERAVSDNSEMLAWVEGSFQWIVMVLF</sequence>